<feature type="compositionally biased region" description="Basic and acidic residues" evidence="1">
    <location>
        <begin position="183"/>
        <end position="205"/>
    </location>
</feature>
<protein>
    <submittedName>
        <fullName evidence="2">Uncharacterized protein</fullName>
    </submittedName>
</protein>
<feature type="region of interest" description="Disordered" evidence="1">
    <location>
        <begin position="1"/>
        <end position="67"/>
    </location>
</feature>
<name>A0A0K9PCT5_ZOSMR</name>
<reference evidence="3" key="1">
    <citation type="journal article" date="2016" name="Nature">
        <title>The genome of the seagrass Zostera marina reveals angiosperm adaptation to the sea.</title>
        <authorList>
            <person name="Olsen J.L."/>
            <person name="Rouze P."/>
            <person name="Verhelst B."/>
            <person name="Lin Y.-C."/>
            <person name="Bayer T."/>
            <person name="Collen J."/>
            <person name="Dattolo E."/>
            <person name="De Paoli E."/>
            <person name="Dittami S."/>
            <person name="Maumus F."/>
            <person name="Michel G."/>
            <person name="Kersting A."/>
            <person name="Lauritano C."/>
            <person name="Lohaus R."/>
            <person name="Toepel M."/>
            <person name="Tonon T."/>
            <person name="Vanneste K."/>
            <person name="Amirebrahimi M."/>
            <person name="Brakel J."/>
            <person name="Bostroem C."/>
            <person name="Chovatia M."/>
            <person name="Grimwood J."/>
            <person name="Jenkins J.W."/>
            <person name="Jueterbock A."/>
            <person name="Mraz A."/>
            <person name="Stam W.T."/>
            <person name="Tice H."/>
            <person name="Bornberg-Bauer E."/>
            <person name="Green P.J."/>
            <person name="Pearson G.A."/>
            <person name="Procaccini G."/>
            <person name="Duarte C.M."/>
            <person name="Schmutz J."/>
            <person name="Reusch T.B.H."/>
            <person name="Van de Peer Y."/>
        </authorList>
    </citation>
    <scope>NUCLEOTIDE SEQUENCE [LARGE SCALE GENOMIC DNA]</scope>
    <source>
        <strain evidence="3">cv. Finnish</strain>
    </source>
</reference>
<feature type="compositionally biased region" description="Polar residues" evidence="1">
    <location>
        <begin position="15"/>
        <end position="40"/>
    </location>
</feature>
<evidence type="ECO:0000256" key="1">
    <source>
        <dbReference type="SAM" id="MobiDB-lite"/>
    </source>
</evidence>
<evidence type="ECO:0000313" key="3">
    <source>
        <dbReference type="Proteomes" id="UP000036987"/>
    </source>
</evidence>
<feature type="compositionally biased region" description="Basic and acidic residues" evidence="1">
    <location>
        <begin position="41"/>
        <end position="52"/>
    </location>
</feature>
<dbReference type="AlphaFoldDB" id="A0A0K9PCT5"/>
<feature type="compositionally biased region" description="Basic and acidic residues" evidence="1">
    <location>
        <begin position="217"/>
        <end position="231"/>
    </location>
</feature>
<feature type="compositionally biased region" description="Basic and acidic residues" evidence="1">
    <location>
        <begin position="155"/>
        <end position="168"/>
    </location>
</feature>
<feature type="region of interest" description="Disordered" evidence="1">
    <location>
        <begin position="134"/>
        <end position="168"/>
    </location>
</feature>
<dbReference type="Proteomes" id="UP000036987">
    <property type="component" value="Unassembled WGS sequence"/>
</dbReference>
<accession>A0A0K9PCT5</accession>
<proteinExistence type="predicted"/>
<feature type="region of interest" description="Disordered" evidence="1">
    <location>
        <begin position="183"/>
        <end position="231"/>
    </location>
</feature>
<dbReference type="EMBL" id="LFYR01000951">
    <property type="protein sequence ID" value="KMZ66868.1"/>
    <property type="molecule type" value="Genomic_DNA"/>
</dbReference>
<organism evidence="2 3">
    <name type="scientific">Zostera marina</name>
    <name type="common">Eelgrass</name>
    <dbReference type="NCBI Taxonomy" id="29655"/>
    <lineage>
        <taxon>Eukaryota</taxon>
        <taxon>Viridiplantae</taxon>
        <taxon>Streptophyta</taxon>
        <taxon>Embryophyta</taxon>
        <taxon>Tracheophyta</taxon>
        <taxon>Spermatophyta</taxon>
        <taxon>Magnoliopsida</taxon>
        <taxon>Liliopsida</taxon>
        <taxon>Zosteraceae</taxon>
        <taxon>Zostera</taxon>
    </lineage>
</organism>
<evidence type="ECO:0000313" key="2">
    <source>
        <dbReference type="EMBL" id="KMZ66868.1"/>
    </source>
</evidence>
<gene>
    <name evidence="2" type="ORF">ZOSMA_286G00010</name>
</gene>
<feature type="compositionally biased region" description="Basic and acidic residues" evidence="1">
    <location>
        <begin position="1"/>
        <end position="10"/>
    </location>
</feature>
<sequence length="258" mass="29657">MEVDLTRDSDPDMNSGINLTSDPTNPISSQMEESNGQSVTRECDPIGEKTQDPVENGISNPTEGRELYQVEWPYGSNNDEEMSDINNWDKDKDFRVDLSNQDVHQHVSQKEWPDRWRACTEDLVMGKVLKVEEPIQGGSMTEDDNRPTSQLIRTPWDETKPGMQMRQERSYKEFAEDLLRKAKNREVNKERGKGKFRGPPKEENVKYPTSPCDYIESGDRGKRTPDGQCRGDVKRRKAMAVLVTEALVELERFDDMSH</sequence>
<keyword evidence="3" id="KW-1185">Reference proteome</keyword>
<comment type="caution">
    <text evidence="2">The sequence shown here is derived from an EMBL/GenBank/DDBJ whole genome shotgun (WGS) entry which is preliminary data.</text>
</comment>